<dbReference type="Gene3D" id="3.40.1110.10">
    <property type="entry name" value="Calcium-transporting ATPase, cytoplasmic domain N"/>
    <property type="match status" value="1"/>
</dbReference>
<evidence type="ECO:0000256" key="5">
    <source>
        <dbReference type="ARBA" id="ARBA00022723"/>
    </source>
</evidence>
<dbReference type="GO" id="GO:0016020">
    <property type="term" value="C:membrane"/>
    <property type="evidence" value="ECO:0007669"/>
    <property type="project" value="UniProtKB-SubCell"/>
</dbReference>
<feature type="binding site" evidence="14">
    <location>
        <position position="499"/>
    </location>
    <ligand>
        <name>ATP</name>
        <dbReference type="ChEBI" id="CHEBI:30616"/>
    </ligand>
</feature>
<feature type="binding site" evidence="15">
    <location>
        <position position="382"/>
    </location>
    <ligand>
        <name>Mg(2+)</name>
        <dbReference type="ChEBI" id="CHEBI:18420"/>
    </ligand>
</feature>
<proteinExistence type="inferred from homology"/>
<keyword evidence="11 16" id="KW-0472">Membrane</keyword>
<feature type="binding site" evidence="14">
    <location>
        <position position="555"/>
    </location>
    <ligand>
        <name>ATP</name>
        <dbReference type="ChEBI" id="CHEBI:30616"/>
    </ligand>
</feature>
<evidence type="ECO:0000259" key="18">
    <source>
        <dbReference type="Pfam" id="PF16209"/>
    </source>
</evidence>
<reference evidence="21" key="1">
    <citation type="submission" date="2024-06" db="EMBL/GenBank/DDBJ databases">
        <authorList>
            <person name="Ryan C."/>
        </authorList>
    </citation>
    <scope>NUCLEOTIDE SEQUENCE [LARGE SCALE GENOMIC DNA]</scope>
</reference>
<feature type="binding site" evidence="14">
    <location>
        <position position="382"/>
    </location>
    <ligand>
        <name>ATP</name>
        <dbReference type="ChEBI" id="CHEBI:30616"/>
    </ligand>
</feature>
<dbReference type="InterPro" id="IPR023298">
    <property type="entry name" value="ATPase_P-typ_TM_dom_sf"/>
</dbReference>
<dbReference type="PRINTS" id="PR00119">
    <property type="entry name" value="CATATPASE"/>
</dbReference>
<dbReference type="Proteomes" id="UP001497457">
    <property type="component" value="Chromosome 31b"/>
</dbReference>
<accession>A0ABC9D7M4</accession>
<dbReference type="SFLD" id="SFLDS00003">
    <property type="entry name" value="Haloacid_Dehalogenase"/>
    <property type="match status" value="1"/>
</dbReference>
<evidence type="ECO:0000256" key="6">
    <source>
        <dbReference type="ARBA" id="ARBA00022741"/>
    </source>
</evidence>
<keyword evidence="4 16" id="KW-0812">Transmembrane</keyword>
<feature type="domain" description="P-type ATPase C-terminal" evidence="19">
    <location>
        <begin position="776"/>
        <end position="1015"/>
    </location>
</feature>
<feature type="binding site" evidence="15">
    <location>
        <position position="750"/>
    </location>
    <ligand>
        <name>Mg(2+)</name>
        <dbReference type="ChEBI" id="CHEBI:18420"/>
    </ligand>
</feature>
<dbReference type="InterPro" id="IPR008250">
    <property type="entry name" value="ATPase_P-typ_transduc_dom_A_sf"/>
</dbReference>
<feature type="binding site" evidence="14">
    <location>
        <position position="523"/>
    </location>
    <ligand>
        <name>ATP</name>
        <dbReference type="ChEBI" id="CHEBI:30616"/>
    </ligand>
</feature>
<comment type="cofactor">
    <cofactor evidence="15">
        <name>Mg(2+)</name>
        <dbReference type="ChEBI" id="CHEBI:18420"/>
    </cofactor>
</comment>
<dbReference type="Gene3D" id="3.40.50.1000">
    <property type="entry name" value="HAD superfamily/HAD-like"/>
    <property type="match status" value="1"/>
</dbReference>
<dbReference type="NCBIfam" id="TIGR01494">
    <property type="entry name" value="ATPase_P-type"/>
    <property type="match status" value="1"/>
</dbReference>
<evidence type="ECO:0000256" key="16">
    <source>
        <dbReference type="RuleBase" id="RU362033"/>
    </source>
</evidence>
<evidence type="ECO:0000313" key="20">
    <source>
        <dbReference type="EMBL" id="CAL5032748.1"/>
    </source>
</evidence>
<feature type="binding site" evidence="14">
    <location>
        <position position="636"/>
    </location>
    <ligand>
        <name>ATP</name>
        <dbReference type="ChEBI" id="CHEBI:30616"/>
    </ligand>
</feature>
<keyword evidence="7 14" id="KW-0067">ATP-binding</keyword>
<feature type="transmembrane region" description="Helical" evidence="16">
    <location>
        <begin position="892"/>
        <end position="912"/>
    </location>
</feature>
<feature type="binding site" evidence="14">
    <location>
        <position position="458"/>
    </location>
    <ligand>
        <name>ATP</name>
        <dbReference type="ChEBI" id="CHEBI:30616"/>
    </ligand>
</feature>
<dbReference type="InterPro" id="IPR059000">
    <property type="entry name" value="ATPase_P-type_domA"/>
</dbReference>
<dbReference type="PANTHER" id="PTHR24092">
    <property type="entry name" value="PROBABLE PHOSPHOLIPID-TRANSPORTING ATPASE"/>
    <property type="match status" value="1"/>
</dbReference>
<dbReference type="GO" id="GO:0140326">
    <property type="term" value="F:ATPase-coupled intramembrane lipid transporter activity"/>
    <property type="evidence" value="ECO:0007669"/>
    <property type="project" value="UniProtKB-EC"/>
</dbReference>
<evidence type="ECO:0000256" key="13">
    <source>
        <dbReference type="PIRSR" id="PIRSR606539-1"/>
    </source>
</evidence>
<feature type="transmembrane region" description="Helical" evidence="16">
    <location>
        <begin position="945"/>
        <end position="966"/>
    </location>
</feature>
<dbReference type="SUPFAM" id="SSF81665">
    <property type="entry name" value="Calcium ATPase, transmembrane domain M"/>
    <property type="match status" value="1"/>
</dbReference>
<dbReference type="Pfam" id="PF16212">
    <property type="entry name" value="PhoLip_ATPase_C"/>
    <property type="match status" value="1"/>
</dbReference>
<dbReference type="SFLD" id="SFLDG00002">
    <property type="entry name" value="C1.7:_P-type_atpase_like"/>
    <property type="match status" value="1"/>
</dbReference>
<dbReference type="Pfam" id="PF00122">
    <property type="entry name" value="E1-E2_ATPase"/>
    <property type="match status" value="1"/>
</dbReference>
<dbReference type="SFLD" id="SFLDF00027">
    <property type="entry name" value="p-type_atpase"/>
    <property type="match status" value="1"/>
</dbReference>
<dbReference type="InterPro" id="IPR023214">
    <property type="entry name" value="HAD_sf"/>
</dbReference>
<comment type="catalytic activity">
    <reaction evidence="12 16">
        <text>ATP + H2O + phospholipidSide 1 = ADP + phosphate + phospholipidSide 2.</text>
        <dbReference type="EC" id="7.6.2.1"/>
    </reaction>
</comment>
<dbReference type="SUPFAM" id="SSF81653">
    <property type="entry name" value="Calcium ATPase, transduction domain A"/>
    <property type="match status" value="1"/>
</dbReference>
<evidence type="ECO:0000259" key="19">
    <source>
        <dbReference type="Pfam" id="PF16212"/>
    </source>
</evidence>
<dbReference type="InterPro" id="IPR006539">
    <property type="entry name" value="P-type_ATPase_IV"/>
</dbReference>
<evidence type="ECO:0000256" key="8">
    <source>
        <dbReference type="ARBA" id="ARBA00022842"/>
    </source>
</evidence>
<feature type="binding site" evidence="14">
    <location>
        <position position="381"/>
    </location>
    <ligand>
        <name>ATP</name>
        <dbReference type="ChEBI" id="CHEBI:30616"/>
    </ligand>
</feature>
<feature type="transmembrane region" description="Helical" evidence="16">
    <location>
        <begin position="921"/>
        <end position="939"/>
    </location>
</feature>
<dbReference type="InterPro" id="IPR032631">
    <property type="entry name" value="P-type_ATPase_N"/>
</dbReference>
<gene>
    <name evidence="20" type="ORF">URODEC1_LOCUS82414</name>
</gene>
<reference evidence="20 21" key="2">
    <citation type="submission" date="2024-10" db="EMBL/GenBank/DDBJ databases">
        <authorList>
            <person name="Ryan C."/>
        </authorList>
    </citation>
    <scope>NUCLEOTIDE SEQUENCE [LARGE SCALE GENOMIC DNA]</scope>
</reference>
<keyword evidence="9 16" id="KW-1278">Translocase</keyword>
<name>A0ABC9D7M4_9POAL</name>
<evidence type="ECO:0000256" key="11">
    <source>
        <dbReference type="ARBA" id="ARBA00023136"/>
    </source>
</evidence>
<feature type="binding site" evidence="14">
    <location>
        <position position="637"/>
    </location>
    <ligand>
        <name>ATP</name>
        <dbReference type="ChEBI" id="CHEBI:30616"/>
    </ligand>
</feature>
<feature type="active site" description="4-aspartylphosphate intermediate" evidence="13">
    <location>
        <position position="380"/>
    </location>
</feature>
<keyword evidence="10 16" id="KW-1133">Transmembrane helix</keyword>
<feature type="domain" description="P-type ATPase A" evidence="17">
    <location>
        <begin position="98"/>
        <end position="161"/>
    </location>
</feature>
<dbReference type="PROSITE" id="PS00154">
    <property type="entry name" value="ATPASE_E1_E2"/>
    <property type="match status" value="1"/>
</dbReference>
<evidence type="ECO:0000256" key="15">
    <source>
        <dbReference type="PIRSR" id="PIRSR606539-3"/>
    </source>
</evidence>
<feature type="binding site" evidence="14">
    <location>
        <position position="380"/>
    </location>
    <ligand>
        <name>ATP</name>
        <dbReference type="ChEBI" id="CHEBI:30616"/>
    </ligand>
</feature>
<feature type="binding site" evidence="15">
    <location>
        <position position="754"/>
    </location>
    <ligand>
        <name>Mg(2+)</name>
        <dbReference type="ChEBI" id="CHEBI:18420"/>
    </ligand>
</feature>
<protein>
    <recommendedName>
        <fullName evidence="16">Phospholipid-transporting ATPase</fullName>
        <ecNumber evidence="16">7.6.2.1</ecNumber>
    </recommendedName>
</protein>
<evidence type="ECO:0000256" key="3">
    <source>
        <dbReference type="ARBA" id="ARBA00008109"/>
    </source>
</evidence>
<dbReference type="FunFam" id="3.40.1110.10:FF:000033">
    <property type="entry name" value="Phospholipid-transporting ATPase"/>
    <property type="match status" value="1"/>
</dbReference>
<dbReference type="InterPro" id="IPR044492">
    <property type="entry name" value="P_typ_ATPase_HD_dom"/>
</dbReference>
<dbReference type="InterPro" id="IPR023299">
    <property type="entry name" value="ATPase_P-typ_cyto_dom_N"/>
</dbReference>
<dbReference type="EC" id="7.6.2.1" evidence="16"/>
<feature type="binding site" evidence="14">
    <location>
        <position position="635"/>
    </location>
    <ligand>
        <name>ATP</name>
        <dbReference type="ChEBI" id="CHEBI:30616"/>
    </ligand>
</feature>
<evidence type="ECO:0000256" key="2">
    <source>
        <dbReference type="ARBA" id="ARBA00004308"/>
    </source>
</evidence>
<dbReference type="NCBIfam" id="TIGR01652">
    <property type="entry name" value="ATPase-Plipid"/>
    <property type="match status" value="1"/>
</dbReference>
<feature type="binding site" evidence="15">
    <location>
        <position position="380"/>
    </location>
    <ligand>
        <name>Mg(2+)</name>
        <dbReference type="ChEBI" id="CHEBI:18420"/>
    </ligand>
</feature>
<organism evidence="20 21">
    <name type="scientific">Urochloa decumbens</name>
    <dbReference type="NCBI Taxonomy" id="240449"/>
    <lineage>
        <taxon>Eukaryota</taxon>
        <taxon>Viridiplantae</taxon>
        <taxon>Streptophyta</taxon>
        <taxon>Embryophyta</taxon>
        <taxon>Tracheophyta</taxon>
        <taxon>Spermatophyta</taxon>
        <taxon>Magnoliopsida</taxon>
        <taxon>Liliopsida</taxon>
        <taxon>Poales</taxon>
        <taxon>Poaceae</taxon>
        <taxon>PACMAD clade</taxon>
        <taxon>Panicoideae</taxon>
        <taxon>Panicodae</taxon>
        <taxon>Paniceae</taxon>
        <taxon>Melinidinae</taxon>
        <taxon>Urochloa</taxon>
    </lineage>
</organism>
<dbReference type="Gene3D" id="2.70.150.10">
    <property type="entry name" value="Calcium-transporting ATPase, cytoplasmic transduction domain A"/>
    <property type="match status" value="1"/>
</dbReference>
<comment type="subcellular location">
    <subcellularLocation>
        <location evidence="2">Endomembrane system</location>
    </subcellularLocation>
    <subcellularLocation>
        <location evidence="1 16">Membrane</location>
        <topology evidence="1 16">Multi-pass membrane protein</topology>
    </subcellularLocation>
</comment>
<comment type="similarity">
    <text evidence="3 16">Belongs to the cation transport ATPase (P-type) (TC 3.A.3) family. Type IV subfamily.</text>
</comment>
<evidence type="ECO:0000256" key="4">
    <source>
        <dbReference type="ARBA" id="ARBA00022692"/>
    </source>
</evidence>
<evidence type="ECO:0000256" key="1">
    <source>
        <dbReference type="ARBA" id="ARBA00004141"/>
    </source>
</evidence>
<sequence length="1075" mass="121730">MKRVVYINDDSRRYSYCDNRISNTKYTLWNFLPKNLWEQFRRFMNQYFLLIACLQLWSRITPVSPATTWGPLIIIFIVSASKEAWDDYNRYLSDKKANERKVWLVKDGIRRQIKAQEIHVGDIVWLHENDEIPCDLVLIGTSDPQGICYVETSALDGETDLKTRIVSPISANLAVEQLEKVKGVVECPNPDNDIRRFDANMRLFLPTIDNEKCALTINNTLLQSCYLRYTEWACGVAVYTGNETKSGMSRGTAEPKLTAADVMIDKLTIAIFLFQIVVVLVLGYFGNIWKGTQGLKQWYLMYPVKGPWYDLLVIPLRFELLCSIMIPISIKVTLDLAKGVYAKFIDWDEQMFDWETNTPANSANTAISEDLGQVEYILSDKTGTLTENRMIFKRCCIGNTMYGDDNGDALKDVRLLNAISCNDSDVIKFLMVMALCNTVVPVKSNDGTVSYKAQSQDEEALVNAASNLNMMLISRDSSTAEIRFNGSKFHYELLDILEFTSDRKRMSVLVKEGQTGKILLLSKGADEAILPRAYPEQQIQSYLEAVEMYSQLGLRTLCLGWRDLKEDEYKEWSKNFKEANCSLDNRESKVAEVCQSLEQNLHILGVTAIEDRLQDGVPETIKLLRNAGINVWMLTGDKQNTAIQIGLLCNLITSEPNSQLLSISGKTEQDILRSLERALLIMKNTRETKDLAFVLDGWALEIVLKHSKESFTRLAMLSRTAICCRMTPLQKAQLVAILKSVGYLTLAIGDGGNDVRMIQEANVGVGISGREGLQAARAADYSIGKFKFLKRLILIHGRYSYNRTAFISQYSFYKSLLICFIQILFAFLSGLSGTSLFNSISLMAYNVFYTSLPVMTIIFDKDISETTVLQYPQILLHSQAGRLLNPTTFCGWFGRSLYHALVVFFITICAYADEKSEMQELSMVALSGCIWLQAFVVTMDTNSFTYPQIILIWGNFVAFYMINLILSVIPSLQMYTIMFRLCGQPSYWITMALTVAVGMGPVLAFRYFRNLYWPSAINILQQMEQSNGSIQQPCRNVESALKSARTNLSNVLSGLQRNRGCNYQPLLSDSTETTR</sequence>
<evidence type="ECO:0000256" key="12">
    <source>
        <dbReference type="ARBA" id="ARBA00034036"/>
    </source>
</evidence>
<dbReference type="FunFam" id="2.70.150.10:FF:000032">
    <property type="entry name" value="Phospholipid-transporting ATPase"/>
    <property type="match status" value="1"/>
</dbReference>
<dbReference type="InterPro" id="IPR018303">
    <property type="entry name" value="ATPase_P-typ_P_site"/>
</dbReference>
<dbReference type="EMBL" id="OZ075141">
    <property type="protein sequence ID" value="CAL5032748.1"/>
    <property type="molecule type" value="Genomic_DNA"/>
</dbReference>
<keyword evidence="6 14" id="KW-0547">Nucleotide-binding</keyword>
<dbReference type="PANTHER" id="PTHR24092:SF199">
    <property type="entry name" value="PHOSPHOLIPID-TRANSPORTING ATPASE"/>
    <property type="match status" value="1"/>
</dbReference>
<keyword evidence="8 15" id="KW-0460">Magnesium</keyword>
<keyword evidence="5 15" id="KW-0479">Metal-binding</keyword>
<feature type="binding site" evidence="14">
    <location>
        <position position="725"/>
    </location>
    <ligand>
        <name>ATP</name>
        <dbReference type="ChEBI" id="CHEBI:30616"/>
    </ligand>
</feature>
<evidence type="ECO:0000256" key="14">
    <source>
        <dbReference type="PIRSR" id="PIRSR606539-2"/>
    </source>
</evidence>
<evidence type="ECO:0000256" key="7">
    <source>
        <dbReference type="ARBA" id="ARBA00022840"/>
    </source>
</evidence>
<dbReference type="SUPFAM" id="SSF81660">
    <property type="entry name" value="Metal cation-transporting ATPase, ATP-binding domain N"/>
    <property type="match status" value="1"/>
</dbReference>
<evidence type="ECO:0000256" key="9">
    <source>
        <dbReference type="ARBA" id="ARBA00022967"/>
    </source>
</evidence>
<dbReference type="GO" id="GO:0000287">
    <property type="term" value="F:magnesium ion binding"/>
    <property type="evidence" value="ECO:0007669"/>
    <property type="project" value="UniProtKB-UniRule"/>
</dbReference>
<dbReference type="GO" id="GO:0005524">
    <property type="term" value="F:ATP binding"/>
    <property type="evidence" value="ECO:0007669"/>
    <property type="project" value="UniProtKB-UniRule"/>
</dbReference>
<dbReference type="InterPro" id="IPR032630">
    <property type="entry name" value="P_typ_ATPase_c"/>
</dbReference>
<feature type="domain" description="P-type ATPase N-terminal" evidence="18">
    <location>
        <begin position="5"/>
        <end position="69"/>
    </location>
</feature>
<keyword evidence="21" id="KW-1185">Reference proteome</keyword>
<evidence type="ECO:0000313" key="21">
    <source>
        <dbReference type="Proteomes" id="UP001497457"/>
    </source>
</evidence>
<feature type="transmembrane region" description="Helical" evidence="16">
    <location>
        <begin position="816"/>
        <end position="845"/>
    </location>
</feature>
<feature type="binding site" evidence="14">
    <location>
        <position position="754"/>
    </location>
    <ligand>
        <name>ATP</name>
        <dbReference type="ChEBI" id="CHEBI:30616"/>
    </ligand>
</feature>
<dbReference type="FunFam" id="3.40.50.1000:FF:000084">
    <property type="entry name" value="Phospholipid-transporting ATPase"/>
    <property type="match status" value="1"/>
</dbReference>
<evidence type="ECO:0000259" key="17">
    <source>
        <dbReference type="Pfam" id="PF00122"/>
    </source>
</evidence>
<feature type="binding site" evidence="14">
    <location>
        <position position="753"/>
    </location>
    <ligand>
        <name>ATP</name>
        <dbReference type="ChEBI" id="CHEBI:30616"/>
    </ligand>
</feature>
<dbReference type="Pfam" id="PF13246">
    <property type="entry name" value="Cation_ATPase"/>
    <property type="match status" value="1"/>
</dbReference>
<dbReference type="Pfam" id="PF16209">
    <property type="entry name" value="PhoLip_ATPase_N"/>
    <property type="match status" value="1"/>
</dbReference>
<dbReference type="SUPFAM" id="SSF56784">
    <property type="entry name" value="HAD-like"/>
    <property type="match status" value="1"/>
</dbReference>
<feature type="transmembrane region" description="Helical" evidence="16">
    <location>
        <begin position="267"/>
        <end position="288"/>
    </location>
</feature>
<dbReference type="AlphaFoldDB" id="A0ABC9D7M4"/>
<dbReference type="InterPro" id="IPR036412">
    <property type="entry name" value="HAD-like_sf"/>
</dbReference>
<feature type="transmembrane region" description="Helical" evidence="16">
    <location>
        <begin position="987"/>
        <end position="1008"/>
    </location>
</feature>
<feature type="binding site" evidence="14">
    <location>
        <position position="731"/>
    </location>
    <ligand>
        <name>ATP</name>
        <dbReference type="ChEBI" id="CHEBI:30616"/>
    </ligand>
</feature>
<dbReference type="InterPro" id="IPR001757">
    <property type="entry name" value="P_typ_ATPase"/>
</dbReference>
<evidence type="ECO:0000256" key="10">
    <source>
        <dbReference type="ARBA" id="ARBA00022989"/>
    </source>
</evidence>